<feature type="region of interest" description="Disordered" evidence="1">
    <location>
        <begin position="1"/>
        <end position="28"/>
    </location>
</feature>
<evidence type="ECO:0000313" key="4">
    <source>
        <dbReference type="EMBL" id="MBO1804003.1"/>
    </source>
</evidence>
<dbReference type="AlphaFoldDB" id="A0A939LVL8"/>
<keyword evidence="2" id="KW-0472">Membrane</keyword>
<protein>
    <submittedName>
        <fullName evidence="4">VanZ family protein</fullName>
    </submittedName>
</protein>
<evidence type="ECO:0000256" key="1">
    <source>
        <dbReference type="SAM" id="MobiDB-lite"/>
    </source>
</evidence>
<keyword evidence="2" id="KW-1133">Transmembrane helix</keyword>
<sequence length="225" mass="23841">MHHETLPVEPAAVQGRPSRQSSSRPYPVDGAAARRRQLRLLAVLFAVYLALLVWVVLWKLEAPHVGRGGLRPVKLIPFVAAGTDAASDPFEVAANLMLFLPFGAYLRWLAPSCSWWGATALAAAASLLLESAQFALAIGSFDITDVIVNALGGLTGFALASVLSWRARRTRAERGGRRGGSLASAVRWCAVGTCAALLAVGAFVASPVHLVRPDTGPLVAPTQER</sequence>
<proteinExistence type="predicted"/>
<gene>
    <name evidence="4" type="ORF">J4H91_01535</name>
</gene>
<feature type="transmembrane region" description="Helical" evidence="2">
    <location>
        <begin position="146"/>
        <end position="165"/>
    </location>
</feature>
<dbReference type="Proteomes" id="UP000664398">
    <property type="component" value="Unassembled WGS sequence"/>
</dbReference>
<reference evidence="4" key="1">
    <citation type="submission" date="2021-03" db="EMBL/GenBank/DDBJ databases">
        <title>Leucobacter chromiisoli sp. nov., isolated from chromium-containing soil of chemical plant.</title>
        <authorList>
            <person name="Xu Z."/>
        </authorList>
    </citation>
    <scope>NUCLEOTIDE SEQUENCE</scope>
    <source>
        <strain evidence="4">A2</strain>
    </source>
</reference>
<dbReference type="InterPro" id="IPR006976">
    <property type="entry name" value="VanZ-like"/>
</dbReference>
<keyword evidence="2" id="KW-0812">Transmembrane</keyword>
<feature type="compositionally biased region" description="Low complexity" evidence="1">
    <location>
        <begin position="16"/>
        <end position="27"/>
    </location>
</feature>
<comment type="caution">
    <text evidence="4">The sequence shown here is derived from an EMBL/GenBank/DDBJ whole genome shotgun (WGS) entry which is preliminary data.</text>
</comment>
<dbReference type="PANTHER" id="PTHR36834:SF1">
    <property type="entry name" value="INTEGRAL MEMBRANE PROTEIN"/>
    <property type="match status" value="1"/>
</dbReference>
<dbReference type="Pfam" id="PF04892">
    <property type="entry name" value="VanZ"/>
    <property type="match status" value="1"/>
</dbReference>
<name>A0A939LVL8_9MICO</name>
<evidence type="ECO:0000313" key="5">
    <source>
        <dbReference type="Proteomes" id="UP000664398"/>
    </source>
</evidence>
<dbReference type="RefSeq" id="WP_208044476.1">
    <property type="nucleotide sequence ID" value="NZ_JAGDYL010000001.1"/>
</dbReference>
<dbReference type="PANTHER" id="PTHR36834">
    <property type="entry name" value="MEMBRANE PROTEIN-RELATED"/>
    <property type="match status" value="1"/>
</dbReference>
<feature type="transmembrane region" description="Helical" evidence="2">
    <location>
        <begin position="92"/>
        <end position="110"/>
    </location>
</feature>
<feature type="transmembrane region" description="Helical" evidence="2">
    <location>
        <begin position="117"/>
        <end position="140"/>
    </location>
</feature>
<feature type="transmembrane region" description="Helical" evidence="2">
    <location>
        <begin position="185"/>
        <end position="205"/>
    </location>
</feature>
<feature type="domain" description="VanZ-like" evidence="3">
    <location>
        <begin position="45"/>
        <end position="163"/>
    </location>
</feature>
<organism evidence="4 5">
    <name type="scientific">Leucobacter ruminantium</name>
    <dbReference type="NCBI Taxonomy" id="1289170"/>
    <lineage>
        <taxon>Bacteria</taxon>
        <taxon>Bacillati</taxon>
        <taxon>Actinomycetota</taxon>
        <taxon>Actinomycetes</taxon>
        <taxon>Micrococcales</taxon>
        <taxon>Microbacteriaceae</taxon>
        <taxon>Leucobacter</taxon>
    </lineage>
</organism>
<evidence type="ECO:0000256" key="2">
    <source>
        <dbReference type="SAM" id="Phobius"/>
    </source>
</evidence>
<keyword evidence="5" id="KW-1185">Reference proteome</keyword>
<evidence type="ECO:0000259" key="3">
    <source>
        <dbReference type="Pfam" id="PF04892"/>
    </source>
</evidence>
<accession>A0A939LVL8</accession>
<dbReference type="InterPro" id="IPR053150">
    <property type="entry name" value="Teicoplanin_resist-assoc"/>
</dbReference>
<feature type="transmembrane region" description="Helical" evidence="2">
    <location>
        <begin position="40"/>
        <end position="60"/>
    </location>
</feature>
<dbReference type="EMBL" id="JAGDYL010000001">
    <property type="protein sequence ID" value="MBO1804003.1"/>
    <property type="molecule type" value="Genomic_DNA"/>
</dbReference>